<proteinExistence type="predicted"/>
<reference evidence="1 2" key="1">
    <citation type="submission" date="2023-08" db="EMBL/GenBank/DDBJ databases">
        <title>A Necator americanus chromosomal reference genome.</title>
        <authorList>
            <person name="Ilik V."/>
            <person name="Petrzelkova K.J."/>
            <person name="Pardy F."/>
            <person name="Fuh T."/>
            <person name="Niatou-Singa F.S."/>
            <person name="Gouil Q."/>
            <person name="Baker L."/>
            <person name="Ritchie M.E."/>
            <person name="Jex A.R."/>
            <person name="Gazzola D."/>
            <person name="Li H."/>
            <person name="Toshio Fujiwara R."/>
            <person name="Zhan B."/>
            <person name="Aroian R.V."/>
            <person name="Pafco B."/>
            <person name="Schwarz E.M."/>
        </authorList>
    </citation>
    <scope>NUCLEOTIDE SEQUENCE [LARGE SCALE GENOMIC DNA]</scope>
    <source>
        <strain evidence="1 2">Aroian</strain>
        <tissue evidence="1">Whole animal</tissue>
    </source>
</reference>
<accession>A0ABR1ELS9</accession>
<keyword evidence="2" id="KW-1185">Reference proteome</keyword>
<sequence>MGLLQVRLREKGFRSMTDIREEVKADLINTSTRQLGFAQVRFDLISGDVLTITTRILFSLEINFYLPHVLMFNVPLFHQLGHFEEDFSNNAALREKTD</sequence>
<dbReference type="EMBL" id="JAVFWL010000006">
    <property type="protein sequence ID" value="KAK6763627.1"/>
    <property type="molecule type" value="Genomic_DNA"/>
</dbReference>
<comment type="caution">
    <text evidence="1">The sequence shown here is derived from an EMBL/GenBank/DDBJ whole genome shotgun (WGS) entry which is preliminary data.</text>
</comment>
<name>A0ABR1ELS9_NECAM</name>
<protein>
    <submittedName>
        <fullName evidence="1">Uncharacterized protein</fullName>
    </submittedName>
</protein>
<organism evidence="1 2">
    <name type="scientific">Necator americanus</name>
    <name type="common">Human hookworm</name>
    <dbReference type="NCBI Taxonomy" id="51031"/>
    <lineage>
        <taxon>Eukaryota</taxon>
        <taxon>Metazoa</taxon>
        <taxon>Ecdysozoa</taxon>
        <taxon>Nematoda</taxon>
        <taxon>Chromadorea</taxon>
        <taxon>Rhabditida</taxon>
        <taxon>Rhabditina</taxon>
        <taxon>Rhabditomorpha</taxon>
        <taxon>Strongyloidea</taxon>
        <taxon>Ancylostomatidae</taxon>
        <taxon>Bunostominae</taxon>
        <taxon>Necator</taxon>
    </lineage>
</organism>
<gene>
    <name evidence="1" type="primary">Necator_chrX.g24248</name>
    <name evidence="1" type="ORF">RB195_024083</name>
</gene>
<evidence type="ECO:0000313" key="1">
    <source>
        <dbReference type="EMBL" id="KAK6763627.1"/>
    </source>
</evidence>
<dbReference type="Proteomes" id="UP001303046">
    <property type="component" value="Unassembled WGS sequence"/>
</dbReference>
<evidence type="ECO:0000313" key="2">
    <source>
        <dbReference type="Proteomes" id="UP001303046"/>
    </source>
</evidence>